<dbReference type="InterPro" id="IPR043472">
    <property type="entry name" value="Macro_dom-like"/>
</dbReference>
<dbReference type="GO" id="GO:0070006">
    <property type="term" value="F:metalloaminopeptidase activity"/>
    <property type="evidence" value="ECO:0007669"/>
    <property type="project" value="InterPro"/>
</dbReference>
<evidence type="ECO:0000256" key="4">
    <source>
        <dbReference type="ARBA" id="ARBA00022438"/>
    </source>
</evidence>
<dbReference type="EC" id="3.4.11.10" evidence="9"/>
<dbReference type="Proteomes" id="UP000245977">
    <property type="component" value="Chromosome"/>
</dbReference>
<feature type="domain" description="Cytosol aminopeptidase" evidence="10">
    <location>
        <begin position="331"/>
        <end position="338"/>
    </location>
</feature>
<gene>
    <name evidence="9" type="primary">pepA</name>
    <name evidence="11" type="ORF">DJ533_04140</name>
</gene>
<feature type="active site" evidence="9">
    <location>
        <position position="263"/>
    </location>
</feature>
<keyword evidence="12" id="KW-1185">Reference proteome</keyword>
<dbReference type="PROSITE" id="PS00631">
    <property type="entry name" value="CYTOSOL_AP"/>
    <property type="match status" value="1"/>
</dbReference>
<dbReference type="EC" id="3.4.11.1" evidence="9"/>
<dbReference type="STRING" id="1871111.GCA_001704615_01657"/>
<keyword evidence="8 9" id="KW-0464">Manganese</keyword>
<protein>
    <recommendedName>
        <fullName evidence="9">Probable cytosol aminopeptidase</fullName>
        <ecNumber evidence="9">3.4.11.1</ecNumber>
    </recommendedName>
    <alternativeName>
        <fullName evidence="9">Leucine aminopeptidase</fullName>
        <shortName evidence="9">LAP</shortName>
        <ecNumber evidence="9">3.4.11.10</ecNumber>
    </alternativeName>
    <alternativeName>
        <fullName evidence="9">Leucyl aminopeptidase</fullName>
    </alternativeName>
</protein>
<comment type="subcellular location">
    <subcellularLocation>
        <location evidence="9">Cytoplasm</location>
    </subcellularLocation>
</comment>
<keyword evidence="9" id="KW-0963">Cytoplasm</keyword>
<dbReference type="HAMAP" id="MF_00181">
    <property type="entry name" value="Cytosol_peptidase_M17"/>
    <property type="match status" value="1"/>
</dbReference>
<evidence type="ECO:0000256" key="5">
    <source>
        <dbReference type="ARBA" id="ARBA00022670"/>
    </source>
</evidence>
<dbReference type="FunFam" id="3.40.630.10:FF:000004">
    <property type="entry name" value="Probable cytosol aminopeptidase"/>
    <property type="match status" value="1"/>
</dbReference>
<sequence>MKLSLNTAPANSSTSQALFILASTENLAELKSNYQINGLDNLIAATQFKAGIAETLPLLGQIAQNPHSILVGIDKAAELKAAKLAKIAQIIIKASQKKFKQISIDISALPNELHYLFALSLTQAAYGYDEFKSKKNNFVLEQIELIAASTSLDVAQISLIEAVQQGQNFARDLGNCPANICFPEYLAEQARALAAEFPNVLKVTVLEEQQLADLGMHSFLAVSKGSERPGRVITLEYKANSDQAPVVLVGKGITFDTGGISLKPGVGMDEMKYDMCGAASVLGTLRALCEANLPIHVVGTIAAAENMPSGHATRPGDIVTTMSGQTVEILNTDAEGRLVLCDTLTYVKRFNPAVVIDIATLTGACVVALGKVLSGLFTPDDELAQEINVAGEESFDRVWRLPVIDDYQEMLDSNFADIGNISGAGPQAGAILAACFLERFTREYRWAHLDVAGTAWLSGAAKGSTGRPVPLLMQFIANRAKANG</sequence>
<dbReference type="GO" id="GO:0005737">
    <property type="term" value="C:cytoplasm"/>
    <property type="evidence" value="ECO:0007669"/>
    <property type="project" value="UniProtKB-SubCell"/>
</dbReference>
<evidence type="ECO:0000256" key="8">
    <source>
        <dbReference type="ARBA" id="ARBA00023211"/>
    </source>
</evidence>
<dbReference type="InterPro" id="IPR023042">
    <property type="entry name" value="Peptidase_M17_leu_NH2_pept"/>
</dbReference>
<evidence type="ECO:0000256" key="3">
    <source>
        <dbReference type="ARBA" id="ARBA00009528"/>
    </source>
</evidence>
<evidence type="ECO:0000256" key="9">
    <source>
        <dbReference type="HAMAP-Rule" id="MF_00181"/>
    </source>
</evidence>
<feature type="binding site" evidence="9">
    <location>
        <position position="335"/>
    </location>
    <ligand>
        <name>Mn(2+)</name>
        <dbReference type="ChEBI" id="CHEBI:29035"/>
        <label>2</label>
    </ligand>
</feature>
<organism evidence="11 12">
    <name type="scientific">Acinetobacter defluvii</name>
    <dbReference type="NCBI Taxonomy" id="1871111"/>
    <lineage>
        <taxon>Bacteria</taxon>
        <taxon>Pseudomonadati</taxon>
        <taxon>Pseudomonadota</taxon>
        <taxon>Gammaproteobacteria</taxon>
        <taxon>Moraxellales</taxon>
        <taxon>Moraxellaceae</taxon>
        <taxon>Acinetobacter</taxon>
    </lineage>
</organism>
<dbReference type="NCBIfam" id="NF002074">
    <property type="entry name" value="PRK00913.1-4"/>
    <property type="match status" value="1"/>
</dbReference>
<feature type="binding site" evidence="9">
    <location>
        <position position="256"/>
    </location>
    <ligand>
        <name>Mn(2+)</name>
        <dbReference type="ChEBI" id="CHEBI:29035"/>
        <label>1</label>
    </ligand>
</feature>
<name>A0A2S2FA39_9GAMM</name>
<keyword evidence="4 9" id="KW-0031">Aminopeptidase</keyword>
<evidence type="ECO:0000313" key="12">
    <source>
        <dbReference type="Proteomes" id="UP000245977"/>
    </source>
</evidence>
<dbReference type="InterPro" id="IPR000819">
    <property type="entry name" value="Peptidase_M17_C"/>
</dbReference>
<feature type="binding site" evidence="9">
    <location>
        <position position="256"/>
    </location>
    <ligand>
        <name>Mn(2+)</name>
        <dbReference type="ChEBI" id="CHEBI:29035"/>
        <label>2</label>
    </ligand>
</feature>
<feature type="binding site" evidence="9">
    <location>
        <position position="274"/>
    </location>
    <ligand>
        <name>Mn(2+)</name>
        <dbReference type="ChEBI" id="CHEBI:29035"/>
        <label>2</label>
    </ligand>
</feature>
<comment type="cofactor">
    <cofactor evidence="9">
        <name>Mn(2+)</name>
        <dbReference type="ChEBI" id="CHEBI:29035"/>
    </cofactor>
    <text evidence="9">Binds 2 manganese ions per subunit.</text>
</comment>
<evidence type="ECO:0000259" key="10">
    <source>
        <dbReference type="PROSITE" id="PS00631"/>
    </source>
</evidence>
<evidence type="ECO:0000256" key="1">
    <source>
        <dbReference type="ARBA" id="ARBA00000135"/>
    </source>
</evidence>
<feature type="binding site" evidence="9">
    <location>
        <position position="251"/>
    </location>
    <ligand>
        <name>Mn(2+)</name>
        <dbReference type="ChEBI" id="CHEBI:29035"/>
        <label>2</label>
    </ligand>
</feature>
<evidence type="ECO:0000313" key="11">
    <source>
        <dbReference type="EMBL" id="AWL27836.1"/>
    </source>
</evidence>
<evidence type="ECO:0000256" key="6">
    <source>
        <dbReference type="ARBA" id="ARBA00022723"/>
    </source>
</evidence>
<proteinExistence type="inferred from homology"/>
<comment type="catalytic activity">
    <reaction evidence="1 9">
        <text>Release of an N-terminal amino acid, Xaa-|-Yaa-, in which Xaa is preferably Leu, but may be other amino acids including Pro although not Arg or Lys, and Yaa may be Pro. Amino acid amides and methyl esters are also readily hydrolyzed, but rates on arylamides are exceedingly low.</text>
        <dbReference type="EC" id="3.4.11.1"/>
    </reaction>
</comment>
<dbReference type="RefSeq" id="WP_065995130.1">
    <property type="nucleotide sequence ID" value="NZ_CP029397.2"/>
</dbReference>
<dbReference type="Gene3D" id="3.40.630.10">
    <property type="entry name" value="Zn peptidases"/>
    <property type="match status" value="1"/>
</dbReference>
<dbReference type="EMBL" id="CP029397">
    <property type="protein sequence ID" value="AWL27836.1"/>
    <property type="molecule type" value="Genomic_DNA"/>
</dbReference>
<dbReference type="PANTHER" id="PTHR11963">
    <property type="entry name" value="LEUCINE AMINOPEPTIDASE-RELATED"/>
    <property type="match status" value="1"/>
</dbReference>
<dbReference type="PANTHER" id="PTHR11963:SF23">
    <property type="entry name" value="CYTOSOL AMINOPEPTIDASE"/>
    <property type="match status" value="1"/>
</dbReference>
<dbReference type="AlphaFoldDB" id="A0A2S2FA39"/>
<dbReference type="Pfam" id="PF00883">
    <property type="entry name" value="Peptidase_M17"/>
    <property type="match status" value="1"/>
</dbReference>
<feature type="binding site" evidence="9">
    <location>
        <position position="333"/>
    </location>
    <ligand>
        <name>Mn(2+)</name>
        <dbReference type="ChEBI" id="CHEBI:29035"/>
        <label>1</label>
    </ligand>
</feature>
<dbReference type="Pfam" id="PF02789">
    <property type="entry name" value="Peptidase_M17_N"/>
    <property type="match status" value="1"/>
</dbReference>
<keyword evidence="6 9" id="KW-0479">Metal-binding</keyword>
<comment type="catalytic activity">
    <reaction evidence="2 9">
        <text>Release of an N-terminal amino acid, preferentially leucine, but not glutamic or aspartic acids.</text>
        <dbReference type="EC" id="3.4.11.10"/>
    </reaction>
</comment>
<keyword evidence="7 9" id="KW-0378">Hydrolase</keyword>
<evidence type="ECO:0000256" key="2">
    <source>
        <dbReference type="ARBA" id="ARBA00000967"/>
    </source>
</evidence>
<keyword evidence="5 9" id="KW-0645">Protease</keyword>
<evidence type="ECO:0000256" key="7">
    <source>
        <dbReference type="ARBA" id="ARBA00022801"/>
    </source>
</evidence>
<dbReference type="GO" id="GO:0030145">
    <property type="term" value="F:manganese ion binding"/>
    <property type="evidence" value="ECO:0007669"/>
    <property type="project" value="UniProtKB-UniRule"/>
</dbReference>
<comment type="similarity">
    <text evidence="3 9">Belongs to the peptidase M17 family.</text>
</comment>
<dbReference type="SUPFAM" id="SSF52949">
    <property type="entry name" value="Macro domain-like"/>
    <property type="match status" value="1"/>
</dbReference>
<feature type="active site" evidence="9">
    <location>
        <position position="337"/>
    </location>
</feature>
<dbReference type="PRINTS" id="PR00481">
    <property type="entry name" value="LAMNOPPTDASE"/>
</dbReference>
<dbReference type="OrthoDB" id="9809354at2"/>
<dbReference type="SUPFAM" id="SSF53187">
    <property type="entry name" value="Zn-dependent exopeptidases"/>
    <property type="match status" value="1"/>
</dbReference>
<dbReference type="GO" id="GO:0006508">
    <property type="term" value="P:proteolysis"/>
    <property type="evidence" value="ECO:0007669"/>
    <property type="project" value="UniProtKB-KW"/>
</dbReference>
<dbReference type="Gene3D" id="3.40.220.10">
    <property type="entry name" value="Leucine Aminopeptidase, subunit E, domain 1"/>
    <property type="match status" value="1"/>
</dbReference>
<dbReference type="KEGG" id="adv:DJ533_04140"/>
<accession>A0A2S2FA39</accession>
<dbReference type="InterPro" id="IPR011356">
    <property type="entry name" value="Leucine_aapep/pepB"/>
</dbReference>
<reference evidence="11" key="1">
    <citation type="submission" date="2019-08" db="EMBL/GenBank/DDBJ databases">
        <title>The complete genome of Acinetobacter defluvii strain WCHAD010030.</title>
        <authorList>
            <person name="Hu Y."/>
            <person name="Qin J."/>
            <person name="Feng Y."/>
            <person name="Zong Z."/>
        </authorList>
    </citation>
    <scope>NUCLEOTIDE SEQUENCE</scope>
    <source>
        <strain evidence="11">WCHA30</strain>
    </source>
</reference>
<dbReference type="InterPro" id="IPR008283">
    <property type="entry name" value="Peptidase_M17_N"/>
</dbReference>
<feature type="binding site" evidence="9">
    <location>
        <position position="335"/>
    </location>
    <ligand>
        <name>Mn(2+)</name>
        <dbReference type="ChEBI" id="CHEBI:29035"/>
        <label>1</label>
    </ligand>
</feature>
<comment type="function">
    <text evidence="9">Presumably involved in the processing and regular turnover of intracellular proteins. Catalyzes the removal of unsubstituted N-terminal amino acids from various peptides.</text>
</comment>
<dbReference type="CDD" id="cd00433">
    <property type="entry name" value="Peptidase_M17"/>
    <property type="match status" value="1"/>
</dbReference>